<dbReference type="InterPro" id="IPR017871">
    <property type="entry name" value="ABC_transporter-like_CS"/>
</dbReference>
<organism evidence="2">
    <name type="scientific">gut metagenome</name>
    <dbReference type="NCBI Taxonomy" id="749906"/>
    <lineage>
        <taxon>unclassified sequences</taxon>
        <taxon>metagenomes</taxon>
        <taxon>organismal metagenomes</taxon>
    </lineage>
</organism>
<sequence>ENRQKKMAVVTQENDINFDFTVMEMMMIGRYAHRSLLTDKSPKEKEICRKALKMVGMEHMENRSFLTLSGGEKQRVLIASAFSRNTELIVLDEPTNHLDVGYQFQIMDIMKAQKQATVFSSIHDMNIAMQYCDYIIALKKGNVVAVGTPQKVLTVERIRDLFRVKSEIENLGQGDYYIRYLGAV</sequence>
<dbReference type="PANTHER" id="PTHR42794">
    <property type="entry name" value="HEMIN IMPORT ATP-BINDING PROTEIN HMUV"/>
    <property type="match status" value="1"/>
</dbReference>
<proteinExistence type="predicted"/>
<protein>
    <submittedName>
        <fullName evidence="2">Iron compound ABC transporter, ATP-binding protein</fullName>
    </submittedName>
</protein>
<dbReference type="GO" id="GO:0005524">
    <property type="term" value="F:ATP binding"/>
    <property type="evidence" value="ECO:0007669"/>
    <property type="project" value="UniProtKB-KW"/>
</dbReference>
<feature type="non-terminal residue" evidence="2">
    <location>
        <position position="1"/>
    </location>
</feature>
<dbReference type="Gene3D" id="3.40.50.300">
    <property type="entry name" value="P-loop containing nucleotide triphosphate hydrolases"/>
    <property type="match status" value="1"/>
</dbReference>
<keyword evidence="2" id="KW-0067">ATP-binding</keyword>
<dbReference type="InterPro" id="IPR027417">
    <property type="entry name" value="P-loop_NTPase"/>
</dbReference>
<dbReference type="EMBL" id="AMCI01007209">
    <property type="protein sequence ID" value="EJW93005.1"/>
    <property type="molecule type" value="Genomic_DNA"/>
</dbReference>
<feature type="domain" description="ABC transporter" evidence="1">
    <location>
        <begin position="3"/>
        <end position="96"/>
    </location>
</feature>
<comment type="caution">
    <text evidence="2">The sequence shown here is derived from an EMBL/GenBank/DDBJ whole genome shotgun (WGS) entry which is preliminary data.</text>
</comment>
<dbReference type="InterPro" id="IPR003439">
    <property type="entry name" value="ABC_transporter-like_ATP-bd"/>
</dbReference>
<name>J9BZL1_9ZZZZ</name>
<keyword evidence="2" id="KW-0547">Nucleotide-binding</keyword>
<evidence type="ECO:0000259" key="1">
    <source>
        <dbReference type="Pfam" id="PF00005"/>
    </source>
</evidence>
<reference evidence="2" key="1">
    <citation type="journal article" date="2012" name="PLoS ONE">
        <title>Gene sets for utilization of primary and secondary nutrition supplies in the distal gut of endangered iberian lynx.</title>
        <authorList>
            <person name="Alcaide M."/>
            <person name="Messina E."/>
            <person name="Richter M."/>
            <person name="Bargiela R."/>
            <person name="Peplies J."/>
            <person name="Huws S.A."/>
            <person name="Newbold C.J."/>
            <person name="Golyshin P.N."/>
            <person name="Simon M.A."/>
            <person name="Lopez G."/>
            <person name="Yakimov M.M."/>
            <person name="Ferrer M."/>
        </authorList>
    </citation>
    <scope>NUCLEOTIDE SEQUENCE</scope>
</reference>
<accession>J9BZL1</accession>
<dbReference type="Pfam" id="PF00005">
    <property type="entry name" value="ABC_tran"/>
    <property type="match status" value="1"/>
</dbReference>
<dbReference type="PANTHER" id="PTHR42794:SF2">
    <property type="entry name" value="ABC TRANSPORTER ATP-BINDING PROTEIN"/>
    <property type="match status" value="1"/>
</dbReference>
<dbReference type="GO" id="GO:0016887">
    <property type="term" value="F:ATP hydrolysis activity"/>
    <property type="evidence" value="ECO:0007669"/>
    <property type="project" value="InterPro"/>
</dbReference>
<gene>
    <name evidence="2" type="ORF">EVA_18888</name>
</gene>
<dbReference type="AlphaFoldDB" id="J9BZL1"/>
<dbReference type="PROSITE" id="PS00211">
    <property type="entry name" value="ABC_TRANSPORTER_1"/>
    <property type="match status" value="1"/>
</dbReference>
<evidence type="ECO:0000313" key="2">
    <source>
        <dbReference type="EMBL" id="EJW93005.1"/>
    </source>
</evidence>
<dbReference type="SUPFAM" id="SSF52540">
    <property type="entry name" value="P-loop containing nucleoside triphosphate hydrolases"/>
    <property type="match status" value="1"/>
</dbReference>